<keyword evidence="5 9" id="KW-0653">Protein transport</keyword>
<organism evidence="11 12">
    <name type="scientific">Campylobacter sputorum subsp. sputorum</name>
    <dbReference type="NCBI Taxonomy" id="32024"/>
    <lineage>
        <taxon>Bacteria</taxon>
        <taxon>Pseudomonadati</taxon>
        <taxon>Campylobacterota</taxon>
        <taxon>Epsilonproteobacteria</taxon>
        <taxon>Campylobacterales</taxon>
        <taxon>Campylobacteraceae</taxon>
        <taxon>Campylobacter</taxon>
    </lineage>
</organism>
<evidence type="ECO:0000256" key="6">
    <source>
        <dbReference type="ARBA" id="ARBA00022989"/>
    </source>
</evidence>
<proteinExistence type="inferred from homology"/>
<dbReference type="HAMAP" id="MF_00237">
    <property type="entry name" value="TatB"/>
    <property type="match status" value="1"/>
</dbReference>
<evidence type="ECO:0000256" key="10">
    <source>
        <dbReference type="SAM" id="Coils"/>
    </source>
</evidence>
<dbReference type="GeneID" id="93091171"/>
<dbReference type="PANTHER" id="PTHR33162">
    <property type="entry name" value="SEC-INDEPENDENT PROTEIN TRANSLOCASE PROTEIN TATA, CHLOROPLASTIC"/>
    <property type="match status" value="1"/>
</dbReference>
<dbReference type="GO" id="GO:0043953">
    <property type="term" value="P:protein transport by the Tat complex"/>
    <property type="evidence" value="ECO:0007669"/>
    <property type="project" value="UniProtKB-UniRule"/>
</dbReference>
<keyword evidence="6 9" id="KW-1133">Transmembrane helix</keyword>
<dbReference type="InterPro" id="IPR018448">
    <property type="entry name" value="TatB"/>
</dbReference>
<keyword evidence="3 9" id="KW-1003">Cell membrane</keyword>
<feature type="coiled-coil region" evidence="10">
    <location>
        <begin position="56"/>
        <end position="106"/>
    </location>
</feature>
<evidence type="ECO:0000256" key="1">
    <source>
        <dbReference type="ARBA" id="ARBA00004167"/>
    </source>
</evidence>
<dbReference type="GO" id="GO:0033281">
    <property type="term" value="C:TAT protein transport complex"/>
    <property type="evidence" value="ECO:0007669"/>
    <property type="project" value="UniProtKB-UniRule"/>
</dbReference>
<keyword evidence="7 9" id="KW-0811">Translocation</keyword>
<accession>A0A381DJ77</accession>
<dbReference type="NCBIfam" id="TIGR01410">
    <property type="entry name" value="tatB"/>
    <property type="match status" value="1"/>
</dbReference>
<evidence type="ECO:0000313" key="12">
    <source>
        <dbReference type="Proteomes" id="UP000254920"/>
    </source>
</evidence>
<dbReference type="Pfam" id="PF02416">
    <property type="entry name" value="TatA_B_E"/>
    <property type="match status" value="1"/>
</dbReference>
<evidence type="ECO:0000256" key="5">
    <source>
        <dbReference type="ARBA" id="ARBA00022927"/>
    </source>
</evidence>
<protein>
    <recommendedName>
        <fullName evidence="9">Sec-independent protein translocase protein TatB homolog</fullName>
    </recommendedName>
</protein>
<evidence type="ECO:0000256" key="9">
    <source>
        <dbReference type="HAMAP-Rule" id="MF_00237"/>
    </source>
</evidence>
<reference evidence="11 12" key="1">
    <citation type="submission" date="2018-06" db="EMBL/GenBank/DDBJ databases">
        <authorList>
            <consortium name="Pathogen Informatics"/>
            <person name="Doyle S."/>
        </authorList>
    </citation>
    <scope>NUCLEOTIDE SEQUENCE [LARGE SCALE GENOMIC DNA]</scope>
    <source>
        <strain evidence="11 12">NCTC12475</strain>
    </source>
</reference>
<evidence type="ECO:0000313" key="11">
    <source>
        <dbReference type="EMBL" id="SUX10541.1"/>
    </source>
</evidence>
<dbReference type="EMBL" id="UFVD01000001">
    <property type="protein sequence ID" value="SUX10541.1"/>
    <property type="molecule type" value="Genomic_DNA"/>
</dbReference>
<evidence type="ECO:0000256" key="4">
    <source>
        <dbReference type="ARBA" id="ARBA00022692"/>
    </source>
</evidence>
<keyword evidence="2 9" id="KW-0813">Transport</keyword>
<evidence type="ECO:0000256" key="7">
    <source>
        <dbReference type="ARBA" id="ARBA00023010"/>
    </source>
</evidence>
<sequence>MLGMSFSEILVIALIAVLVLGPDKLPKAMVEIAKFLKFFKKSINDAKASFDQEIKIAELKADAQKYKDSLNDAKNKVRKKLTFEELEELKNGVKDISDEFNSAKNIVNENVANLSNLQENTTNLKSQDKKED</sequence>
<evidence type="ECO:0000256" key="3">
    <source>
        <dbReference type="ARBA" id="ARBA00022475"/>
    </source>
</evidence>
<gene>
    <name evidence="11" type="primary">tatB</name>
    <name evidence="11" type="ORF">NCTC12475_00738</name>
</gene>
<dbReference type="AlphaFoldDB" id="A0A381DJ77"/>
<dbReference type="STRING" id="32024.GCA_000788295_01157"/>
<keyword evidence="12" id="KW-1185">Reference proteome</keyword>
<dbReference type="InterPro" id="IPR003369">
    <property type="entry name" value="TatA/B/E"/>
</dbReference>
<keyword evidence="10" id="KW-0175">Coiled coil</keyword>
<dbReference type="PANTHER" id="PTHR33162:SF1">
    <property type="entry name" value="SEC-INDEPENDENT PROTEIN TRANSLOCASE PROTEIN TATA, CHLOROPLASTIC"/>
    <property type="match status" value="1"/>
</dbReference>
<dbReference type="GO" id="GO:0008320">
    <property type="term" value="F:protein transmembrane transporter activity"/>
    <property type="evidence" value="ECO:0007669"/>
    <property type="project" value="UniProtKB-UniRule"/>
</dbReference>
<keyword evidence="8 9" id="KW-0472">Membrane</keyword>
<keyword evidence="4 9" id="KW-0812">Transmembrane</keyword>
<dbReference type="PRINTS" id="PR01506">
    <property type="entry name" value="TATBPROTEIN"/>
</dbReference>
<evidence type="ECO:0000256" key="2">
    <source>
        <dbReference type="ARBA" id="ARBA00022448"/>
    </source>
</evidence>
<evidence type="ECO:0000256" key="8">
    <source>
        <dbReference type="ARBA" id="ARBA00023136"/>
    </source>
</evidence>
<comment type="similarity">
    <text evidence="9">Belongs to the TatB family.</text>
</comment>
<dbReference type="Gene3D" id="1.20.5.3310">
    <property type="match status" value="1"/>
</dbReference>
<name>A0A381DJ77_9BACT</name>
<comment type="subcellular location">
    <subcellularLocation>
        <location evidence="9">Cell membrane</location>
        <topology evidence="9">Single-pass membrane protein</topology>
    </subcellularLocation>
    <subcellularLocation>
        <location evidence="1">Membrane</location>
        <topology evidence="1">Single-pass membrane protein</topology>
    </subcellularLocation>
</comment>
<dbReference type="OrthoDB" id="5373084at2"/>
<dbReference type="Proteomes" id="UP000254920">
    <property type="component" value="Unassembled WGS sequence"/>
</dbReference>
<dbReference type="RefSeq" id="WP_089182935.1">
    <property type="nucleotide sequence ID" value="NZ_CP043427.1"/>
</dbReference>